<sequence>MFPPLPKRDCAAPLATRQLDWSLTTETLFAAFAGKPWSLLLDSAAAPHVDAARDLIFASPIATLKVYEDHSLVTICGSEPAQVSITEHHCPFALAKTLQQSLYPHIKQSALPFSGGAAGAFNYDLGRNIETLPAIASDDIGLPLASLGFYDWALIKEYQSGQWTLVHYLGEAALNDTLTMLQKLIDEFSANGVSDENGTNAQSCAGNQCGADEATKALQNSEFSLKAPFTPQIDRAAYNDKFARVQQYLLSGDCYQINLTQRFSAPFSGEPWHAYRTLRASNKAPFSAFMRLDEGAIVSISPERFLKLSGRHIETKPIKGTLPRSADPLTDAANAEALKRSPKDQAENLMIVDLLRNDIGRVASPGSVSVPKLFDIESFPAVHHLVSTVTGTLADGLDGFDLLKAAFPGGSITGAPKIRAMEIIEELEPSRRSIYCGSIGYLSQHGEMDTSIAIRTLVAKDGVIHCWAGGGVVADSNADAEYQETFDKVSRILPVLEQSLSPSLPLTQAPALAPALRNQGEEA</sequence>
<dbReference type="EC" id="2.6.1.85" evidence="1"/>
<dbReference type="InterPro" id="IPR005802">
    <property type="entry name" value="ADC_synth_comp_1"/>
</dbReference>
<protein>
    <recommendedName>
        <fullName evidence="1">aminodeoxychorismate synthase</fullName>
        <ecNumber evidence="1">2.6.1.85</ecNumber>
    </recommendedName>
</protein>
<dbReference type="SUPFAM" id="SSF56322">
    <property type="entry name" value="ADC synthase"/>
    <property type="match status" value="1"/>
</dbReference>
<dbReference type="InterPro" id="IPR015890">
    <property type="entry name" value="Chorismate_C"/>
</dbReference>
<keyword evidence="6" id="KW-1185">Reference proteome</keyword>
<evidence type="ECO:0000259" key="3">
    <source>
        <dbReference type="Pfam" id="PF00425"/>
    </source>
</evidence>
<evidence type="ECO:0000313" key="6">
    <source>
        <dbReference type="Proteomes" id="UP001195903"/>
    </source>
</evidence>
<feature type="domain" description="Chorismate-utilising enzyme C-terminal" evidence="3">
    <location>
        <begin position="235"/>
        <end position="488"/>
    </location>
</feature>
<evidence type="ECO:0000256" key="2">
    <source>
        <dbReference type="ARBA" id="ARBA00022679"/>
    </source>
</evidence>
<dbReference type="InterPro" id="IPR019999">
    <property type="entry name" value="Anth_synth_I-like"/>
</dbReference>
<dbReference type="Pfam" id="PF00425">
    <property type="entry name" value="Chorismate_bind"/>
    <property type="match status" value="1"/>
</dbReference>
<proteinExistence type="predicted"/>
<organism evidence="5 6">
    <name type="scientific">Shewanella jiangmenensis</name>
    <dbReference type="NCBI Taxonomy" id="2837387"/>
    <lineage>
        <taxon>Bacteria</taxon>
        <taxon>Pseudomonadati</taxon>
        <taxon>Pseudomonadota</taxon>
        <taxon>Gammaproteobacteria</taxon>
        <taxon>Alteromonadales</taxon>
        <taxon>Shewanellaceae</taxon>
        <taxon>Shewanella</taxon>
    </lineage>
</organism>
<comment type="caution">
    <text evidence="5">The sequence shown here is derived from an EMBL/GenBank/DDBJ whole genome shotgun (WGS) entry which is preliminary data.</text>
</comment>
<dbReference type="Gene3D" id="3.60.120.10">
    <property type="entry name" value="Anthranilate synthase"/>
    <property type="match status" value="1"/>
</dbReference>
<evidence type="ECO:0000256" key="1">
    <source>
        <dbReference type="ARBA" id="ARBA00013139"/>
    </source>
</evidence>
<dbReference type="NCBIfam" id="TIGR00553">
    <property type="entry name" value="pabB"/>
    <property type="match status" value="1"/>
</dbReference>
<evidence type="ECO:0000259" key="4">
    <source>
        <dbReference type="Pfam" id="PF04715"/>
    </source>
</evidence>
<dbReference type="EMBL" id="JAHEPS010000005">
    <property type="protein sequence ID" value="MBT1445531.1"/>
    <property type="molecule type" value="Genomic_DNA"/>
</dbReference>
<accession>A0ABS5V795</accession>
<dbReference type="RefSeq" id="WP_214507729.1">
    <property type="nucleotide sequence ID" value="NZ_JAHEPS010000005.1"/>
</dbReference>
<dbReference type="PRINTS" id="PR00095">
    <property type="entry name" value="ANTSNTHASEI"/>
</dbReference>
<feature type="domain" description="Anthranilate synthase component I N-terminal" evidence="4">
    <location>
        <begin position="23"/>
        <end position="164"/>
    </location>
</feature>
<dbReference type="Proteomes" id="UP001195903">
    <property type="component" value="Unassembled WGS sequence"/>
</dbReference>
<dbReference type="InterPro" id="IPR006805">
    <property type="entry name" value="Anth_synth_I_N"/>
</dbReference>
<dbReference type="Pfam" id="PF04715">
    <property type="entry name" value="Anth_synt_I_N"/>
    <property type="match status" value="1"/>
</dbReference>
<dbReference type="GO" id="GO:0046820">
    <property type="term" value="F:4-amino-4-deoxychorismate synthase activity"/>
    <property type="evidence" value="ECO:0007669"/>
    <property type="project" value="UniProtKB-EC"/>
</dbReference>
<keyword evidence="2 5" id="KW-0808">Transferase</keyword>
<reference evidence="5 6" key="1">
    <citation type="submission" date="2021-05" db="EMBL/GenBank/DDBJ databases">
        <title>Shewanella sp. JM162201.</title>
        <authorList>
            <person name="Xu S."/>
            <person name="Li A."/>
        </authorList>
    </citation>
    <scope>NUCLEOTIDE SEQUENCE [LARGE SCALE GENOMIC DNA]</scope>
    <source>
        <strain evidence="5 6">JM162201</strain>
    </source>
</reference>
<dbReference type="PANTHER" id="PTHR11236:SF50">
    <property type="entry name" value="AMINODEOXYCHORISMATE SYNTHASE COMPONENT 1"/>
    <property type="match status" value="1"/>
</dbReference>
<evidence type="ECO:0000313" key="5">
    <source>
        <dbReference type="EMBL" id="MBT1445531.1"/>
    </source>
</evidence>
<dbReference type="PANTHER" id="PTHR11236">
    <property type="entry name" value="AMINOBENZOATE/ANTHRANILATE SYNTHASE"/>
    <property type="match status" value="1"/>
</dbReference>
<name>A0ABS5V795_9GAMM</name>
<dbReference type="InterPro" id="IPR005801">
    <property type="entry name" value="ADC_synthase"/>
</dbReference>
<gene>
    <name evidence="5" type="primary">pabB</name>
    <name evidence="5" type="ORF">KJI95_13495</name>
</gene>
<keyword evidence="5" id="KW-0032">Aminotransferase</keyword>